<sequence length="303" mass="34357">MVITGCLAVEEDEAGEEIFELNEIGHKEGLESINLGPNLTKEYQEELAKLVDEFNNLFTPDPWMTDVIQHQIKLTSEVPVTSKPYRVPYATRQDLKKDIQEMIDLRIMTESDSPHASPIVIVKKPDGPNTLCVDYMKLNKIIVFDPEPMPTAEELFHKISDDNFFSKVDLSNGYWQIKVSEEGIAKTAFVTPDGHWEFRRMPFGMVNSGSTLKLGVNRIIGDVDSALLYWGDILVHSKSWGDHMKTLRSLFQRLRHVRFTIRLSKCILGTNTCNVDFIGHRLSGGVKGLHEDNVKSVKLSVLQ</sequence>
<dbReference type="Proteomes" id="UP001283361">
    <property type="component" value="Unassembled WGS sequence"/>
</dbReference>
<feature type="domain" description="Reverse transcriptase" evidence="8">
    <location>
        <begin position="131"/>
        <end position="281"/>
    </location>
</feature>
<dbReference type="GO" id="GO:0008233">
    <property type="term" value="F:peptidase activity"/>
    <property type="evidence" value="ECO:0007669"/>
    <property type="project" value="UniProtKB-KW"/>
</dbReference>
<keyword evidence="6" id="KW-0378">Hydrolase</keyword>
<dbReference type="SUPFAM" id="SSF56672">
    <property type="entry name" value="DNA/RNA polymerases"/>
    <property type="match status" value="1"/>
</dbReference>
<name>A0AAE1DEJ3_9GAST</name>
<keyword evidence="5" id="KW-0255">Endonuclease</keyword>
<evidence type="ECO:0000259" key="8">
    <source>
        <dbReference type="Pfam" id="PF00078"/>
    </source>
</evidence>
<dbReference type="InterPro" id="IPR043502">
    <property type="entry name" value="DNA/RNA_pol_sf"/>
</dbReference>
<dbReference type="GO" id="GO:0004519">
    <property type="term" value="F:endonuclease activity"/>
    <property type="evidence" value="ECO:0007669"/>
    <property type="project" value="UniProtKB-KW"/>
</dbReference>
<keyword evidence="1" id="KW-0645">Protease</keyword>
<evidence type="ECO:0000256" key="5">
    <source>
        <dbReference type="ARBA" id="ARBA00022759"/>
    </source>
</evidence>
<keyword evidence="2" id="KW-0808">Transferase</keyword>
<dbReference type="Pfam" id="PF00078">
    <property type="entry name" value="RVT_1"/>
    <property type="match status" value="1"/>
</dbReference>
<dbReference type="EMBL" id="JAWDGP010004182">
    <property type="protein sequence ID" value="KAK3766995.1"/>
    <property type="molecule type" value="Genomic_DNA"/>
</dbReference>
<proteinExistence type="predicted"/>
<evidence type="ECO:0000256" key="1">
    <source>
        <dbReference type="ARBA" id="ARBA00022670"/>
    </source>
</evidence>
<keyword evidence="10" id="KW-1185">Reference proteome</keyword>
<dbReference type="FunFam" id="3.10.10.10:FF:000007">
    <property type="entry name" value="Retrovirus-related Pol polyprotein from transposon 17.6-like Protein"/>
    <property type="match status" value="1"/>
</dbReference>
<accession>A0AAE1DEJ3</accession>
<evidence type="ECO:0000256" key="4">
    <source>
        <dbReference type="ARBA" id="ARBA00022722"/>
    </source>
</evidence>
<dbReference type="InterPro" id="IPR000477">
    <property type="entry name" value="RT_dom"/>
</dbReference>
<evidence type="ECO:0000313" key="9">
    <source>
        <dbReference type="EMBL" id="KAK3766995.1"/>
    </source>
</evidence>
<evidence type="ECO:0000256" key="7">
    <source>
        <dbReference type="ARBA" id="ARBA00022918"/>
    </source>
</evidence>
<dbReference type="GO" id="GO:0006508">
    <property type="term" value="P:proteolysis"/>
    <property type="evidence" value="ECO:0007669"/>
    <property type="project" value="UniProtKB-KW"/>
</dbReference>
<evidence type="ECO:0000256" key="6">
    <source>
        <dbReference type="ARBA" id="ARBA00022801"/>
    </source>
</evidence>
<keyword evidence="4" id="KW-0540">Nuclease</keyword>
<reference evidence="9" key="1">
    <citation type="journal article" date="2023" name="G3 (Bethesda)">
        <title>A reference genome for the long-term kleptoplast-retaining sea slug Elysia crispata morphotype clarki.</title>
        <authorList>
            <person name="Eastman K.E."/>
            <person name="Pendleton A.L."/>
            <person name="Shaikh M.A."/>
            <person name="Suttiyut T."/>
            <person name="Ogas R."/>
            <person name="Tomko P."/>
            <person name="Gavelis G."/>
            <person name="Widhalm J.R."/>
            <person name="Wisecaver J.H."/>
        </authorList>
    </citation>
    <scope>NUCLEOTIDE SEQUENCE</scope>
    <source>
        <strain evidence="9">ECLA1</strain>
    </source>
</reference>
<dbReference type="CDD" id="cd01647">
    <property type="entry name" value="RT_LTR"/>
    <property type="match status" value="1"/>
</dbReference>
<dbReference type="PANTHER" id="PTHR24559">
    <property type="entry name" value="TRANSPOSON TY3-I GAG-POL POLYPROTEIN"/>
    <property type="match status" value="1"/>
</dbReference>
<keyword evidence="3" id="KW-0548">Nucleotidyltransferase</keyword>
<dbReference type="AlphaFoldDB" id="A0AAE1DEJ3"/>
<evidence type="ECO:0000313" key="10">
    <source>
        <dbReference type="Proteomes" id="UP001283361"/>
    </source>
</evidence>
<dbReference type="InterPro" id="IPR043128">
    <property type="entry name" value="Rev_trsase/Diguanyl_cyclase"/>
</dbReference>
<comment type="caution">
    <text evidence="9">The sequence shown here is derived from an EMBL/GenBank/DDBJ whole genome shotgun (WGS) entry which is preliminary data.</text>
</comment>
<dbReference type="Gene3D" id="3.10.10.10">
    <property type="entry name" value="HIV Type 1 Reverse Transcriptase, subunit A, domain 1"/>
    <property type="match status" value="1"/>
</dbReference>
<dbReference type="InterPro" id="IPR053134">
    <property type="entry name" value="RNA-dir_DNA_polymerase"/>
</dbReference>
<dbReference type="Gene3D" id="3.30.70.270">
    <property type="match status" value="1"/>
</dbReference>
<organism evidence="9 10">
    <name type="scientific">Elysia crispata</name>
    <name type="common">lettuce slug</name>
    <dbReference type="NCBI Taxonomy" id="231223"/>
    <lineage>
        <taxon>Eukaryota</taxon>
        <taxon>Metazoa</taxon>
        <taxon>Spiralia</taxon>
        <taxon>Lophotrochozoa</taxon>
        <taxon>Mollusca</taxon>
        <taxon>Gastropoda</taxon>
        <taxon>Heterobranchia</taxon>
        <taxon>Euthyneura</taxon>
        <taxon>Panpulmonata</taxon>
        <taxon>Sacoglossa</taxon>
        <taxon>Placobranchoidea</taxon>
        <taxon>Plakobranchidae</taxon>
        <taxon>Elysia</taxon>
    </lineage>
</organism>
<protein>
    <recommendedName>
        <fullName evidence="8">Reverse transcriptase domain-containing protein</fullName>
    </recommendedName>
</protein>
<evidence type="ECO:0000256" key="2">
    <source>
        <dbReference type="ARBA" id="ARBA00022679"/>
    </source>
</evidence>
<keyword evidence="7" id="KW-0695">RNA-directed DNA polymerase</keyword>
<dbReference type="PANTHER" id="PTHR24559:SF454">
    <property type="entry name" value="RIBONUCLEASE H"/>
    <property type="match status" value="1"/>
</dbReference>
<dbReference type="GO" id="GO:0003964">
    <property type="term" value="F:RNA-directed DNA polymerase activity"/>
    <property type="evidence" value="ECO:0007669"/>
    <property type="project" value="UniProtKB-KW"/>
</dbReference>
<gene>
    <name evidence="9" type="ORF">RRG08_058910</name>
</gene>
<evidence type="ECO:0000256" key="3">
    <source>
        <dbReference type="ARBA" id="ARBA00022695"/>
    </source>
</evidence>